<dbReference type="EMBL" id="BRXZ01001226">
    <property type="protein sequence ID" value="GMH65869.1"/>
    <property type="molecule type" value="Genomic_DNA"/>
</dbReference>
<dbReference type="AlphaFoldDB" id="A0A9W7E2P3"/>
<evidence type="ECO:0000313" key="3">
    <source>
        <dbReference type="Proteomes" id="UP001165082"/>
    </source>
</evidence>
<keyword evidence="3" id="KW-1185">Reference proteome</keyword>
<proteinExistence type="predicted"/>
<comment type="caution">
    <text evidence="2">The sequence shown here is derived from an EMBL/GenBank/DDBJ whole genome shotgun (WGS) entry which is preliminary data.</text>
</comment>
<feature type="region of interest" description="Disordered" evidence="1">
    <location>
        <begin position="1"/>
        <end position="54"/>
    </location>
</feature>
<evidence type="ECO:0000256" key="1">
    <source>
        <dbReference type="SAM" id="MobiDB-lite"/>
    </source>
</evidence>
<reference evidence="2" key="1">
    <citation type="submission" date="2022-07" db="EMBL/GenBank/DDBJ databases">
        <title>Genome analysis of Parmales, a sister group of diatoms, reveals the evolutionary specialization of diatoms from phago-mixotrophs to photoautotrophs.</title>
        <authorList>
            <person name="Ban H."/>
            <person name="Sato S."/>
            <person name="Yoshikawa S."/>
            <person name="Kazumasa Y."/>
            <person name="Nakamura Y."/>
            <person name="Ichinomiya M."/>
            <person name="Saitoh K."/>
            <person name="Sato N."/>
            <person name="Blanc-Mathieu R."/>
            <person name="Endo H."/>
            <person name="Kuwata A."/>
            <person name="Ogata H."/>
        </authorList>
    </citation>
    <scope>NUCLEOTIDE SEQUENCE</scope>
</reference>
<sequence>MPMSVDNLPETLNEVDTPSPPQSLFSPATRRPRNGSFDVPPSLHVVHDSVGSQL</sequence>
<evidence type="ECO:0000313" key="2">
    <source>
        <dbReference type="EMBL" id="GMH65869.1"/>
    </source>
</evidence>
<gene>
    <name evidence="2" type="ORF">TrRE_jg3310</name>
</gene>
<organism evidence="2 3">
    <name type="scientific">Triparma retinervis</name>
    <dbReference type="NCBI Taxonomy" id="2557542"/>
    <lineage>
        <taxon>Eukaryota</taxon>
        <taxon>Sar</taxon>
        <taxon>Stramenopiles</taxon>
        <taxon>Ochrophyta</taxon>
        <taxon>Bolidophyceae</taxon>
        <taxon>Parmales</taxon>
        <taxon>Triparmaceae</taxon>
        <taxon>Triparma</taxon>
    </lineage>
</organism>
<name>A0A9W7E2P3_9STRA</name>
<protein>
    <submittedName>
        <fullName evidence="2">Uncharacterized protein</fullName>
    </submittedName>
</protein>
<feature type="non-terminal residue" evidence="2">
    <location>
        <position position="1"/>
    </location>
</feature>
<dbReference type="Proteomes" id="UP001165082">
    <property type="component" value="Unassembled WGS sequence"/>
</dbReference>
<accession>A0A9W7E2P3</accession>